<evidence type="ECO:0000256" key="3">
    <source>
        <dbReference type="ARBA" id="ARBA00022692"/>
    </source>
</evidence>
<feature type="compositionally biased region" description="Low complexity" evidence="6">
    <location>
        <begin position="1"/>
        <end position="15"/>
    </location>
</feature>
<feature type="transmembrane region" description="Helical" evidence="7">
    <location>
        <begin position="439"/>
        <end position="459"/>
    </location>
</feature>
<evidence type="ECO:0000256" key="6">
    <source>
        <dbReference type="SAM" id="MobiDB-lite"/>
    </source>
</evidence>
<evidence type="ECO:0000256" key="1">
    <source>
        <dbReference type="ARBA" id="ARBA00004141"/>
    </source>
</evidence>
<keyword evidence="4 7" id="KW-1133">Transmembrane helix</keyword>
<feature type="transmembrane region" description="Helical" evidence="7">
    <location>
        <begin position="196"/>
        <end position="213"/>
    </location>
</feature>
<feature type="transmembrane region" description="Helical" evidence="7">
    <location>
        <begin position="327"/>
        <end position="346"/>
    </location>
</feature>
<comment type="similarity">
    <text evidence="2">Belongs to the NRAMP (TC 2.A.55) family.</text>
</comment>
<evidence type="ECO:0000313" key="8">
    <source>
        <dbReference type="EMBL" id="KAG6619753.1"/>
    </source>
</evidence>
<dbReference type="NCBIfam" id="TIGR01197">
    <property type="entry name" value="nramp"/>
    <property type="match status" value="1"/>
</dbReference>
<dbReference type="NCBIfam" id="NF037982">
    <property type="entry name" value="Nramp_1"/>
    <property type="match status" value="1"/>
</dbReference>
<name>A0A8T1R8C3_CARIL</name>
<dbReference type="GO" id="GO:0034755">
    <property type="term" value="P:iron ion transmembrane transport"/>
    <property type="evidence" value="ECO:0007669"/>
    <property type="project" value="TreeGrafter"/>
</dbReference>
<dbReference type="GO" id="GO:2000379">
    <property type="term" value="P:positive regulation of reactive oxygen species metabolic process"/>
    <property type="evidence" value="ECO:0007669"/>
    <property type="project" value="TreeGrafter"/>
</dbReference>
<dbReference type="Proteomes" id="UP000811246">
    <property type="component" value="Chromosome 2"/>
</dbReference>
<keyword evidence="11" id="KW-1185">Reference proteome</keyword>
<feature type="transmembrane region" description="Helical" evidence="7">
    <location>
        <begin position="471"/>
        <end position="493"/>
    </location>
</feature>
<accession>A0A8T1R8C3</accession>
<feature type="transmembrane region" description="Helical" evidence="7">
    <location>
        <begin position="166"/>
        <end position="184"/>
    </location>
</feature>
<dbReference type="GO" id="GO:0005384">
    <property type="term" value="F:manganese ion transmembrane transporter activity"/>
    <property type="evidence" value="ECO:0007669"/>
    <property type="project" value="TreeGrafter"/>
</dbReference>
<dbReference type="Pfam" id="PF01566">
    <property type="entry name" value="Nramp"/>
    <property type="match status" value="1"/>
</dbReference>
<proteinExistence type="inferred from homology"/>
<dbReference type="Proteomes" id="UP000811609">
    <property type="component" value="Chromosome 2"/>
</dbReference>
<dbReference type="HAMAP" id="MF_00221">
    <property type="entry name" value="NRAMP"/>
    <property type="match status" value="1"/>
</dbReference>
<dbReference type="AlphaFoldDB" id="A0A8T1R8C3"/>
<dbReference type="InterPro" id="IPR001046">
    <property type="entry name" value="NRAMP_fam"/>
</dbReference>
<dbReference type="EMBL" id="CM031810">
    <property type="protein sequence ID" value="KAG6663136.1"/>
    <property type="molecule type" value="Genomic_DNA"/>
</dbReference>
<evidence type="ECO:0000313" key="11">
    <source>
        <dbReference type="Proteomes" id="UP000811609"/>
    </source>
</evidence>
<dbReference type="OrthoDB" id="409173at2759"/>
<evidence type="ECO:0000256" key="7">
    <source>
        <dbReference type="SAM" id="Phobius"/>
    </source>
</evidence>
<gene>
    <name evidence="9" type="ORF">CIPAW_02G005200</name>
    <name evidence="10" type="ORF">I3842_02G005400</name>
    <name evidence="8" type="ORF">I3842_Q084000</name>
</gene>
<protein>
    <recommendedName>
        <fullName evidence="12">Metal transporter Nramp3</fullName>
    </recommendedName>
</protein>
<evidence type="ECO:0008006" key="12">
    <source>
        <dbReference type="Google" id="ProtNLM"/>
    </source>
</evidence>
<dbReference type="GO" id="GO:0005774">
    <property type="term" value="C:vacuolar membrane"/>
    <property type="evidence" value="ECO:0007669"/>
    <property type="project" value="TreeGrafter"/>
</dbReference>
<evidence type="ECO:0000313" key="10">
    <source>
        <dbReference type="EMBL" id="KAG6724895.1"/>
    </source>
</evidence>
<feature type="transmembrane region" description="Helical" evidence="7">
    <location>
        <begin position="285"/>
        <end position="306"/>
    </location>
</feature>
<reference evidence="9" key="1">
    <citation type="submission" date="2020-12" db="EMBL/GenBank/DDBJ databases">
        <title>WGS assembly of Carya illinoinensis cv. Pawnee.</title>
        <authorList>
            <person name="Platts A."/>
            <person name="Shu S."/>
            <person name="Wright S."/>
            <person name="Barry K."/>
            <person name="Edger P."/>
            <person name="Pires J.C."/>
            <person name="Schmutz J."/>
        </authorList>
    </citation>
    <scope>NUCLEOTIDE SEQUENCE</scope>
    <source>
        <tissue evidence="9">Leaf</tissue>
    </source>
</reference>
<dbReference type="PRINTS" id="PR00447">
    <property type="entry name" value="NATRESASSCMP"/>
</dbReference>
<feature type="transmembrane region" description="Helical" evidence="7">
    <location>
        <begin position="91"/>
        <end position="113"/>
    </location>
</feature>
<feature type="transmembrane region" description="Helical" evidence="7">
    <location>
        <begin position="376"/>
        <end position="394"/>
    </location>
</feature>
<feature type="region of interest" description="Disordered" evidence="6">
    <location>
        <begin position="1"/>
        <end position="27"/>
    </location>
</feature>
<dbReference type="GO" id="GO:0015086">
    <property type="term" value="F:cadmium ion transmembrane transporter activity"/>
    <property type="evidence" value="ECO:0007669"/>
    <property type="project" value="TreeGrafter"/>
</dbReference>
<comment type="caution">
    <text evidence="9">The sequence shown here is derived from an EMBL/GenBank/DDBJ whole genome shotgun (WGS) entry which is preliminary data.</text>
</comment>
<feature type="transmembrane region" description="Helical" evidence="7">
    <location>
        <begin position="134"/>
        <end position="160"/>
    </location>
</feature>
<evidence type="ECO:0000313" key="9">
    <source>
        <dbReference type="EMBL" id="KAG6663136.1"/>
    </source>
</evidence>
<keyword evidence="3 7" id="KW-0812">Transmembrane</keyword>
<reference evidence="8" key="2">
    <citation type="submission" date="2021-01" db="EMBL/GenBank/DDBJ databases">
        <authorList>
            <person name="Lovell J.T."/>
            <person name="Bentley N."/>
            <person name="Bhattarai G."/>
            <person name="Jenkins J.W."/>
            <person name="Sreedasyam A."/>
            <person name="Alarcon Y."/>
            <person name="Bock C."/>
            <person name="Boston L."/>
            <person name="Carlson J."/>
            <person name="Cervantes K."/>
            <person name="Clermont K."/>
            <person name="Krom N."/>
            <person name="Kubenka K."/>
            <person name="Mamidi S."/>
            <person name="Mattison C."/>
            <person name="Monteros M."/>
            <person name="Pisani C."/>
            <person name="Plott C."/>
            <person name="Rajasekar S."/>
            <person name="Rhein H.S."/>
            <person name="Rohla C."/>
            <person name="Song M."/>
            <person name="Hilaire R.S."/>
            <person name="Shu S."/>
            <person name="Wells L."/>
            <person name="Wang X."/>
            <person name="Webber J."/>
            <person name="Heerema R.J."/>
            <person name="Klein P."/>
            <person name="Conner P."/>
            <person name="Grauke L."/>
            <person name="Grimwood J."/>
            <person name="Schmutz J."/>
            <person name="Randall J.J."/>
        </authorList>
    </citation>
    <scope>NUCLEOTIDE SEQUENCE</scope>
    <source>
        <tissue evidence="8">Leaf</tissue>
    </source>
</reference>
<feature type="transmembrane region" description="Helical" evidence="7">
    <location>
        <begin position="406"/>
        <end position="427"/>
    </location>
</feature>
<evidence type="ECO:0000256" key="5">
    <source>
        <dbReference type="ARBA" id="ARBA00023136"/>
    </source>
</evidence>
<dbReference type="GO" id="GO:0042742">
    <property type="term" value="P:defense response to bacterium"/>
    <property type="evidence" value="ECO:0007669"/>
    <property type="project" value="TreeGrafter"/>
</dbReference>
<comment type="subcellular location">
    <subcellularLocation>
        <location evidence="1">Membrane</location>
        <topology evidence="1">Multi-pass membrane protein</topology>
    </subcellularLocation>
</comment>
<dbReference type="EMBL" id="MU228931">
    <property type="protein sequence ID" value="KAG6619753.1"/>
    <property type="molecule type" value="Genomic_DNA"/>
</dbReference>
<keyword evidence="5 7" id="KW-0472">Membrane</keyword>
<dbReference type="PANTHER" id="PTHR11706">
    <property type="entry name" value="SOLUTE CARRIER PROTEIN FAMILY 11 MEMBER"/>
    <property type="match status" value="1"/>
</dbReference>
<evidence type="ECO:0000256" key="2">
    <source>
        <dbReference type="ARBA" id="ARBA00009965"/>
    </source>
</evidence>
<evidence type="ECO:0000256" key="4">
    <source>
        <dbReference type="ARBA" id="ARBA00022989"/>
    </source>
</evidence>
<dbReference type="SMR" id="A0A8T1R8C3"/>
<dbReference type="PANTHER" id="PTHR11706:SF109">
    <property type="entry name" value="METAL TRANSPORTER NRAMP3"/>
    <property type="match status" value="1"/>
</dbReference>
<sequence>MPPQEPEQQQPLLLDSDQEEQQDTAYESDEKVLIIGIDEGSTSGSCRAPPFSWKKLWLFTGPGFLMSIAFLDPGNLEGDLQAGAIAGYSLLWLLMWATAMGLLVQLLSARLGVATGRHLAELCREEYPTWARMVLWVMTELALIGADIQEVIGSAIALNILSNGVLPLWAGVIITAFDCFIFLFLENYGVRKLEAVFAVLIGTMAVSFAWMFGETKPSGIELLLGILVPKLSSRTIRQAVGVVGCIIMPHNVFLHSALVQSREIDHSKKGHVQEALKYYSIESTVALVVSFIINLFVTTVFAQGFYGTEIADRIGLLNAGRYLQEKYGGGFFPILYIWGIGLLAAGQSSTMTGTYAGQFIMGGFLNLRLKKWMRALITRSFAIIPTIIVALVFDTSEGALDVLNEWLNVLQSVQIPFALIPLLFLVSREQIMGTFKIGPVLKMAAWLVAALVIVINGYLLLDFFSSEVNGVLFGSVVATFTAAYIGFIVYLVSRGANFSSWRRTVQPKTVAETVA</sequence>
<organism evidence="9 11">
    <name type="scientific">Carya illinoinensis</name>
    <name type="common">Pecan</name>
    <dbReference type="NCBI Taxonomy" id="32201"/>
    <lineage>
        <taxon>Eukaryota</taxon>
        <taxon>Viridiplantae</taxon>
        <taxon>Streptophyta</taxon>
        <taxon>Embryophyta</taxon>
        <taxon>Tracheophyta</taxon>
        <taxon>Spermatophyta</taxon>
        <taxon>Magnoliopsida</taxon>
        <taxon>eudicotyledons</taxon>
        <taxon>Gunneridae</taxon>
        <taxon>Pentapetalae</taxon>
        <taxon>rosids</taxon>
        <taxon>fabids</taxon>
        <taxon>Fagales</taxon>
        <taxon>Juglandaceae</taxon>
        <taxon>Carya</taxon>
    </lineage>
</organism>
<dbReference type="EMBL" id="CM031826">
    <property type="protein sequence ID" value="KAG6724895.1"/>
    <property type="molecule type" value="Genomic_DNA"/>
</dbReference>